<sequence length="160" mass="17284">MVDKHQTFQDTRCFFVVSTDGSRSDFSYLKCMENFVRKNYTEDVDTFCMKYLRPRRRQAPAADGGTAPGTSAEVPQSTTAETEQGTPALPETQVGTPAPPETQVETPAPPDAIPQETLETPEPDSTADAGILGKGPDPTPAAAPQETHRAMLGFLGRDLI</sequence>
<name>A0A0A9CV57_ARUDO</name>
<accession>A0A0A9CV57</accession>
<reference evidence="2" key="2">
    <citation type="journal article" date="2015" name="Data Brief">
        <title>Shoot transcriptome of the giant reed, Arundo donax.</title>
        <authorList>
            <person name="Barrero R.A."/>
            <person name="Guerrero F.D."/>
            <person name="Moolhuijzen P."/>
            <person name="Goolsby J.A."/>
            <person name="Tidwell J."/>
            <person name="Bellgard S.E."/>
            <person name="Bellgard M.I."/>
        </authorList>
    </citation>
    <scope>NUCLEOTIDE SEQUENCE</scope>
    <source>
        <tissue evidence="2">Shoot tissue taken approximately 20 cm above the soil surface</tissue>
    </source>
</reference>
<feature type="compositionally biased region" description="Low complexity" evidence="1">
    <location>
        <begin position="59"/>
        <end position="72"/>
    </location>
</feature>
<dbReference type="AlphaFoldDB" id="A0A0A9CV57"/>
<dbReference type="PANTHER" id="PTHR33415:SF4">
    <property type="entry name" value="DCL PROTEIN (DUF3223)"/>
    <property type="match status" value="1"/>
</dbReference>
<evidence type="ECO:0000313" key="2">
    <source>
        <dbReference type="EMBL" id="JAD77265.1"/>
    </source>
</evidence>
<reference evidence="2" key="1">
    <citation type="submission" date="2014-09" db="EMBL/GenBank/DDBJ databases">
        <authorList>
            <person name="Magalhaes I.L.F."/>
            <person name="Oliveira U."/>
            <person name="Santos F.R."/>
            <person name="Vidigal T.H.D.A."/>
            <person name="Brescovit A.D."/>
            <person name="Santos A.J."/>
        </authorList>
    </citation>
    <scope>NUCLEOTIDE SEQUENCE</scope>
    <source>
        <tissue evidence="2">Shoot tissue taken approximately 20 cm above the soil surface</tissue>
    </source>
</reference>
<feature type="region of interest" description="Disordered" evidence="1">
    <location>
        <begin position="56"/>
        <end position="160"/>
    </location>
</feature>
<dbReference type="GO" id="GO:0009658">
    <property type="term" value="P:chloroplast organization"/>
    <property type="evidence" value="ECO:0007669"/>
    <property type="project" value="TreeGrafter"/>
</dbReference>
<proteinExistence type="predicted"/>
<dbReference type="EMBL" id="GBRH01220630">
    <property type="protein sequence ID" value="JAD77265.1"/>
    <property type="molecule type" value="Transcribed_RNA"/>
</dbReference>
<dbReference type="PANTHER" id="PTHR33415">
    <property type="entry name" value="PROTEIN EMBRYO DEFECTIVE 514"/>
    <property type="match status" value="1"/>
</dbReference>
<organism evidence="2">
    <name type="scientific">Arundo donax</name>
    <name type="common">Giant reed</name>
    <name type="synonym">Donax arundinaceus</name>
    <dbReference type="NCBI Taxonomy" id="35708"/>
    <lineage>
        <taxon>Eukaryota</taxon>
        <taxon>Viridiplantae</taxon>
        <taxon>Streptophyta</taxon>
        <taxon>Embryophyta</taxon>
        <taxon>Tracheophyta</taxon>
        <taxon>Spermatophyta</taxon>
        <taxon>Magnoliopsida</taxon>
        <taxon>Liliopsida</taxon>
        <taxon>Poales</taxon>
        <taxon>Poaceae</taxon>
        <taxon>PACMAD clade</taxon>
        <taxon>Arundinoideae</taxon>
        <taxon>Arundineae</taxon>
        <taxon>Arundo</taxon>
    </lineage>
</organism>
<feature type="compositionally biased region" description="Polar residues" evidence="1">
    <location>
        <begin position="73"/>
        <end position="85"/>
    </location>
</feature>
<dbReference type="Pfam" id="PF11523">
    <property type="entry name" value="DUF3223"/>
    <property type="match status" value="1"/>
</dbReference>
<dbReference type="Gene3D" id="3.10.450.40">
    <property type="match status" value="1"/>
</dbReference>
<dbReference type="GO" id="GO:0009507">
    <property type="term" value="C:chloroplast"/>
    <property type="evidence" value="ECO:0007669"/>
    <property type="project" value="TreeGrafter"/>
</dbReference>
<dbReference type="GO" id="GO:1901259">
    <property type="term" value="P:chloroplast rRNA processing"/>
    <property type="evidence" value="ECO:0007669"/>
    <property type="project" value="TreeGrafter"/>
</dbReference>
<protein>
    <submittedName>
        <fullName evidence="2">Uncharacterized protein</fullName>
    </submittedName>
</protein>
<evidence type="ECO:0000256" key="1">
    <source>
        <dbReference type="SAM" id="MobiDB-lite"/>
    </source>
</evidence>
<dbReference type="InterPro" id="IPR044673">
    <property type="entry name" value="DCL-like"/>
</dbReference>